<keyword evidence="3" id="KW-0408">Iron</keyword>
<dbReference type="InterPro" id="IPR026992">
    <property type="entry name" value="DIOX_N"/>
</dbReference>
<evidence type="ECO:0000313" key="5">
    <source>
        <dbReference type="EMBL" id="KAF8908967.1"/>
    </source>
</evidence>
<dbReference type="Gene3D" id="2.60.120.330">
    <property type="entry name" value="B-lactam Antibiotic, Isopenicillin N Synthase, Chain"/>
    <property type="match status" value="1"/>
</dbReference>
<name>A0A9P5NWD1_GYMJU</name>
<dbReference type="PANTHER" id="PTHR10209">
    <property type="entry name" value="OXIDOREDUCTASE, 2OG-FE II OXYGENASE FAMILY PROTEIN"/>
    <property type="match status" value="1"/>
</dbReference>
<dbReference type="EMBL" id="JADNYJ010000010">
    <property type="protein sequence ID" value="KAF8908967.1"/>
    <property type="molecule type" value="Genomic_DNA"/>
</dbReference>
<dbReference type="GO" id="GO:0046872">
    <property type="term" value="F:metal ion binding"/>
    <property type="evidence" value="ECO:0007669"/>
    <property type="project" value="UniProtKB-KW"/>
</dbReference>
<evidence type="ECO:0000256" key="3">
    <source>
        <dbReference type="ARBA" id="ARBA00023004"/>
    </source>
</evidence>
<dbReference type="PANTHER" id="PTHR10209:SF881">
    <property type="entry name" value="FI07970P-RELATED"/>
    <property type="match status" value="1"/>
</dbReference>
<comment type="caution">
    <text evidence="5">The sequence shown here is derived from an EMBL/GenBank/DDBJ whole genome shotgun (WGS) entry which is preliminary data.</text>
</comment>
<feature type="domain" description="Non-haem dioxygenase N-terminal" evidence="4">
    <location>
        <begin position="10"/>
        <end position="132"/>
    </location>
</feature>
<evidence type="ECO:0000256" key="2">
    <source>
        <dbReference type="ARBA" id="ARBA00023002"/>
    </source>
</evidence>
<dbReference type="SUPFAM" id="SSF51197">
    <property type="entry name" value="Clavaminate synthase-like"/>
    <property type="match status" value="1"/>
</dbReference>
<dbReference type="Proteomes" id="UP000724874">
    <property type="component" value="Unassembled WGS sequence"/>
</dbReference>
<organism evidence="5 6">
    <name type="scientific">Gymnopilus junonius</name>
    <name type="common">Spectacular rustgill mushroom</name>
    <name type="synonym">Gymnopilus spectabilis subsp. junonius</name>
    <dbReference type="NCBI Taxonomy" id="109634"/>
    <lineage>
        <taxon>Eukaryota</taxon>
        <taxon>Fungi</taxon>
        <taxon>Dikarya</taxon>
        <taxon>Basidiomycota</taxon>
        <taxon>Agaricomycotina</taxon>
        <taxon>Agaricomycetes</taxon>
        <taxon>Agaricomycetidae</taxon>
        <taxon>Agaricales</taxon>
        <taxon>Agaricineae</taxon>
        <taxon>Hymenogastraceae</taxon>
        <taxon>Gymnopilus</taxon>
    </lineage>
</organism>
<accession>A0A9P5NWD1</accession>
<keyword evidence="1" id="KW-0479">Metal-binding</keyword>
<keyword evidence="2" id="KW-0560">Oxidoreductase</keyword>
<dbReference type="GO" id="GO:0016491">
    <property type="term" value="F:oxidoreductase activity"/>
    <property type="evidence" value="ECO:0007669"/>
    <property type="project" value="UniProtKB-KW"/>
</dbReference>
<keyword evidence="6" id="KW-1185">Reference proteome</keyword>
<gene>
    <name evidence="5" type="ORF">CPB84DRAFT_1813218</name>
</gene>
<evidence type="ECO:0000313" key="6">
    <source>
        <dbReference type="Proteomes" id="UP000724874"/>
    </source>
</evidence>
<evidence type="ECO:0000256" key="1">
    <source>
        <dbReference type="ARBA" id="ARBA00022723"/>
    </source>
</evidence>
<sequence length="362" mass="40662">MSSSGILNALPIIDIAPFLNFDPADAPKREATAAALHSACVEYGFFYLNIKAYVDPSEPEELARLAREFFALPQEEKDMLSLKNQDSARGYARLKENMTNGKADNHEGVDFYKPVDHPDKTKPVWGENQWPTIPGFKDKYDTWIENMKILGLILMEAMSIGLGMTREEWQDLRGQVDDSFWVMRIIGYPPLPNDHDGFSCGAHNFLYADPTPSALQVFLRRPGVFEADNSGLPLEQGQQEGIWINADPIPGCVVCNIGESEQFFAMLFQSSDLPQCGRSGQMGFTRSTLHRVVHRGSNYRIPFFFEPNFTALVKPLAAVSRSREKEGKHQISEQVRKPVVYGDFLVNKVGNNFAVNGKGKYD</sequence>
<dbReference type="OrthoDB" id="288590at2759"/>
<dbReference type="AlphaFoldDB" id="A0A9P5NWD1"/>
<evidence type="ECO:0000259" key="4">
    <source>
        <dbReference type="Pfam" id="PF14226"/>
    </source>
</evidence>
<reference evidence="5" key="1">
    <citation type="submission" date="2020-11" db="EMBL/GenBank/DDBJ databases">
        <authorList>
            <consortium name="DOE Joint Genome Institute"/>
            <person name="Ahrendt S."/>
            <person name="Riley R."/>
            <person name="Andreopoulos W."/>
            <person name="LaButti K."/>
            <person name="Pangilinan J."/>
            <person name="Ruiz-duenas F.J."/>
            <person name="Barrasa J.M."/>
            <person name="Sanchez-Garcia M."/>
            <person name="Camarero S."/>
            <person name="Miyauchi S."/>
            <person name="Serrano A."/>
            <person name="Linde D."/>
            <person name="Babiker R."/>
            <person name="Drula E."/>
            <person name="Ayuso-Fernandez I."/>
            <person name="Pacheco R."/>
            <person name="Padilla G."/>
            <person name="Ferreira P."/>
            <person name="Barriuso J."/>
            <person name="Kellner H."/>
            <person name="Castanera R."/>
            <person name="Alfaro M."/>
            <person name="Ramirez L."/>
            <person name="Pisabarro A.G."/>
            <person name="Kuo A."/>
            <person name="Tritt A."/>
            <person name="Lipzen A."/>
            <person name="He G."/>
            <person name="Yan M."/>
            <person name="Ng V."/>
            <person name="Cullen D."/>
            <person name="Martin F."/>
            <person name="Rosso M.-N."/>
            <person name="Henrissat B."/>
            <person name="Hibbett D."/>
            <person name="Martinez A.T."/>
            <person name="Grigoriev I.V."/>
        </authorList>
    </citation>
    <scope>NUCLEOTIDE SEQUENCE</scope>
    <source>
        <strain evidence="5">AH 44721</strain>
    </source>
</reference>
<protein>
    <recommendedName>
        <fullName evidence="4">Non-haem dioxygenase N-terminal domain-containing protein</fullName>
    </recommendedName>
</protein>
<proteinExistence type="predicted"/>
<dbReference type="Pfam" id="PF14226">
    <property type="entry name" value="DIOX_N"/>
    <property type="match status" value="1"/>
</dbReference>
<dbReference type="InterPro" id="IPR027443">
    <property type="entry name" value="IPNS-like_sf"/>
</dbReference>